<reference evidence="1 2" key="2">
    <citation type="submission" date="2011-04" db="EMBL/GenBank/DDBJ databases">
        <title>Complete sequence of chromosome of Alicycliphilus denitrificans K601.</title>
        <authorList>
            <consortium name="US DOE Joint Genome Institute"/>
            <person name="Lucas S."/>
            <person name="Han J."/>
            <person name="Lapidus A."/>
            <person name="Cheng J.-F."/>
            <person name="Goodwin L."/>
            <person name="Pitluck S."/>
            <person name="Peters L."/>
            <person name="Zeytun A."/>
            <person name="Detter J.C."/>
            <person name="Han C."/>
            <person name="Tapia R."/>
            <person name="Land M."/>
            <person name="Hauser L."/>
            <person name="Kyrpides N."/>
            <person name="Ivanova N."/>
            <person name="Mikhailova N."/>
            <person name="Pagani I."/>
            <person name="Oosterkamp M."/>
            <person name="Pieper D."/>
            <person name="van Berkel W."/>
            <person name="Langenhoff A."/>
            <person name="Smidt H."/>
            <person name="Stams A."/>
            <person name="Woyke T."/>
        </authorList>
    </citation>
    <scope>NUCLEOTIDE SEQUENCE [LARGE SCALE GENOMIC DNA]</scope>
    <source>
        <strain evidence="2">DSM 14773 / CIP 107495 / K601</strain>
    </source>
</reference>
<protein>
    <submittedName>
        <fullName evidence="1">Uncharacterized protein</fullName>
    </submittedName>
</protein>
<dbReference type="AlphaFoldDB" id="F4GAR3"/>
<name>F4GAR3_ALIDK</name>
<accession>F4GAR3</accession>
<dbReference type="KEGG" id="adk:Alide2_3446"/>
<reference evidence="1 2" key="1">
    <citation type="journal article" date="2011" name="J. Bacteriol.">
        <title>Genome Sequences of Alicycliphilus denitrificans Strains BC and K601T.</title>
        <authorList>
            <person name="Oosterkamp M.J."/>
            <person name="Veuskens T."/>
            <person name="Plugge C.M."/>
            <person name="Langenhoff A.A."/>
            <person name="Gerritse J."/>
            <person name="van Berkel W.J."/>
            <person name="Pieper D.H."/>
            <person name="Junca H."/>
            <person name="Goodwin L.A."/>
            <person name="Daligault H.E."/>
            <person name="Bruce D.C."/>
            <person name="Detter J.C."/>
            <person name="Tapia R."/>
            <person name="Han C.S."/>
            <person name="Land M.L."/>
            <person name="Hauser L.J."/>
            <person name="Smidt H."/>
            <person name="Stams A.J."/>
        </authorList>
    </citation>
    <scope>NUCLEOTIDE SEQUENCE [LARGE SCALE GENOMIC DNA]</scope>
    <source>
        <strain evidence="2">DSM 14773 / CIP 107495 / K601</strain>
    </source>
</reference>
<proteinExistence type="predicted"/>
<gene>
    <name evidence="1" type="ordered locus">Alide2_3446</name>
</gene>
<dbReference type="HOGENOM" id="CLU_2821556_0_0_4"/>
<dbReference type="Proteomes" id="UP000007938">
    <property type="component" value="Chromosome"/>
</dbReference>
<evidence type="ECO:0000313" key="2">
    <source>
        <dbReference type="Proteomes" id="UP000007938"/>
    </source>
</evidence>
<keyword evidence="2" id="KW-1185">Reference proteome</keyword>
<sequence length="66" mass="7678">MKHAADQGWTYQVVEDKGSEPAQFLSLILHEPNGTKRNVLYFRGKKFCEFFLNGQGAKVRDVERYK</sequence>
<organism evidence="1 2">
    <name type="scientific">Alicycliphilus denitrificans (strain DSM 14773 / CIP 107495 / K601)</name>
    <dbReference type="NCBI Taxonomy" id="596154"/>
    <lineage>
        <taxon>Bacteria</taxon>
        <taxon>Pseudomonadati</taxon>
        <taxon>Pseudomonadota</taxon>
        <taxon>Betaproteobacteria</taxon>
        <taxon>Burkholderiales</taxon>
        <taxon>Comamonadaceae</taxon>
        <taxon>Alicycliphilus</taxon>
    </lineage>
</organism>
<dbReference type="EMBL" id="CP002657">
    <property type="protein sequence ID" value="AEB85776.1"/>
    <property type="molecule type" value="Genomic_DNA"/>
</dbReference>
<evidence type="ECO:0000313" key="1">
    <source>
        <dbReference type="EMBL" id="AEB85776.1"/>
    </source>
</evidence>